<evidence type="ECO:0000313" key="9">
    <source>
        <dbReference type="Proteomes" id="UP000236454"/>
    </source>
</evidence>
<organism evidence="8 9">
    <name type="scientific">Lishizhenia tianjinensis</name>
    <dbReference type="NCBI Taxonomy" id="477690"/>
    <lineage>
        <taxon>Bacteria</taxon>
        <taxon>Pseudomonadati</taxon>
        <taxon>Bacteroidota</taxon>
        <taxon>Flavobacteriia</taxon>
        <taxon>Flavobacteriales</taxon>
        <taxon>Crocinitomicaceae</taxon>
        <taxon>Lishizhenia</taxon>
    </lineage>
</organism>
<protein>
    <submittedName>
        <fullName evidence="8">Outer membrane protein assembly factor BamA</fullName>
    </submittedName>
</protein>
<feature type="coiled-coil region" evidence="6">
    <location>
        <begin position="83"/>
        <end position="113"/>
    </location>
</feature>
<dbReference type="EMBL" id="FPAS01000003">
    <property type="protein sequence ID" value="SFT76516.1"/>
    <property type="molecule type" value="Genomic_DNA"/>
</dbReference>
<keyword evidence="9" id="KW-1185">Reference proteome</keyword>
<reference evidence="8 9" key="1">
    <citation type="submission" date="2016-10" db="EMBL/GenBank/DDBJ databases">
        <authorList>
            <person name="de Groot N.N."/>
        </authorList>
    </citation>
    <scope>NUCLEOTIDE SEQUENCE [LARGE SCALE GENOMIC DNA]</scope>
    <source>
        <strain evidence="8 9">CGMCC 1.7005</strain>
    </source>
</reference>
<keyword evidence="3" id="KW-0732">Signal</keyword>
<keyword evidence="4" id="KW-0472">Membrane</keyword>
<evidence type="ECO:0000256" key="5">
    <source>
        <dbReference type="ARBA" id="ARBA00023237"/>
    </source>
</evidence>
<dbReference type="InterPro" id="IPR000184">
    <property type="entry name" value="Bac_surfAg_D15"/>
</dbReference>
<dbReference type="PANTHER" id="PTHR12815">
    <property type="entry name" value="SORTING AND ASSEMBLY MACHINERY SAMM50 PROTEIN FAMILY MEMBER"/>
    <property type="match status" value="1"/>
</dbReference>
<evidence type="ECO:0000313" key="8">
    <source>
        <dbReference type="EMBL" id="SFT76516.1"/>
    </source>
</evidence>
<evidence type="ECO:0000256" key="3">
    <source>
        <dbReference type="ARBA" id="ARBA00022729"/>
    </source>
</evidence>
<gene>
    <name evidence="8" type="ORF">SAMN05216474_2263</name>
</gene>
<proteinExistence type="predicted"/>
<keyword evidence="6" id="KW-0175">Coiled coil</keyword>
<dbReference type="PANTHER" id="PTHR12815:SF47">
    <property type="entry name" value="TRANSLOCATION AND ASSEMBLY MODULE SUBUNIT TAMA"/>
    <property type="match status" value="1"/>
</dbReference>
<dbReference type="STRING" id="477690.SAMN05216474_2263"/>
<sequence>MTGRILLSIFFFLSLAYGLNSCRQSKHVPEGSYLLKKNKVIVSDSIDSYDIEEVIKQKPNHKSLVFFKLKLHVFNAIDSTKVANKREKKNEKLHQKNKELKAKNIRINKARMRKALEAGDSLYTPKKLVLKDTLEPRKFFREWLKYEVGEPPVVFDSNLMHRSVDQIKKYMHARGYYDAKVSDSTKLKWGRKINVIYEIHAGKPYIVDSVYIVGDNPSVLSTFERFKKDPAYQLEPPFVFDTDLLDDQRELIAKHQRDDAKYGFVKSYVTFEADTTINDHKVRLGIVFNERYVKDPENEENKILKKFGTTYVSKVVFHIIDTSYLEKNYSYYTDLYGVSPKNDGYLQTFDTLRFDQYHPIEKKSDSIFRIAEFYYNGKLIVDPMLIEYCNFLENANYYKEYYLTRSYSRLVELGIFQSIKPQLIELPGKNQVEVHYYLVPAKKQSFGYETKATNSNGFLGLAASVNYKNKNLFGGGEKFTLSFGGGFESQPTVFSDALDGSDQNNGRSLNTFEFGPTAKLEIPGIRPFLHYKKLSKRHYPQTIISTAYSIQQREDFNRQLLQLNYGFKFNVLQKQVVQLGFPLLSSIQYVNLDKTSEFQQRLDDLNDLFLLNTYSDQFIWKDFRATYELTNKTVTKGNFIYYYDAEFDIAGMVLRALTQNKPVNADGYKEFVGVRYSEFIRLDNELKIYQTFKNKRSLNFKVNFGAGLPLKNNGTSLPFDYSFFGGGANDNRGWRARSLGPGTYKYYIDSTRTATQAGDIRIGGSAEYRFPLGSSLRGALFVDAGNIWTINEDTNRVGSQFTADWYNQMGIAGGFGLRLDLDFFVIRFDMGIPLRNPALPKEARWIWQSREPFFDELKDYYGEDFISKYPWPFLPHFHLGIGYPF</sequence>
<keyword evidence="2" id="KW-0812">Transmembrane</keyword>
<accession>A0A1I7ANT4</accession>
<keyword evidence="5" id="KW-0998">Cell outer membrane</keyword>
<evidence type="ECO:0000256" key="2">
    <source>
        <dbReference type="ARBA" id="ARBA00022692"/>
    </source>
</evidence>
<evidence type="ECO:0000256" key="6">
    <source>
        <dbReference type="SAM" id="Coils"/>
    </source>
</evidence>
<evidence type="ECO:0000259" key="7">
    <source>
        <dbReference type="Pfam" id="PF01103"/>
    </source>
</evidence>
<dbReference type="Gene3D" id="3.10.20.310">
    <property type="entry name" value="membrane protein fhac"/>
    <property type="match status" value="1"/>
</dbReference>
<dbReference type="AlphaFoldDB" id="A0A1I7ANT4"/>
<dbReference type="RefSeq" id="WP_090249595.1">
    <property type="nucleotide sequence ID" value="NZ_FPAS01000003.1"/>
</dbReference>
<feature type="domain" description="Bacterial surface antigen (D15)" evidence="7">
    <location>
        <begin position="675"/>
        <end position="840"/>
    </location>
</feature>
<evidence type="ECO:0000256" key="4">
    <source>
        <dbReference type="ARBA" id="ARBA00023136"/>
    </source>
</evidence>
<dbReference type="InterPro" id="IPR039910">
    <property type="entry name" value="D15-like"/>
</dbReference>
<dbReference type="OrthoDB" id="9814535at2"/>
<dbReference type="GO" id="GO:0019867">
    <property type="term" value="C:outer membrane"/>
    <property type="evidence" value="ECO:0007669"/>
    <property type="project" value="InterPro"/>
</dbReference>
<dbReference type="Pfam" id="PF01103">
    <property type="entry name" value="Omp85"/>
    <property type="match status" value="1"/>
</dbReference>
<name>A0A1I7ANT4_9FLAO</name>
<dbReference type="Proteomes" id="UP000236454">
    <property type="component" value="Unassembled WGS sequence"/>
</dbReference>
<evidence type="ECO:0000256" key="1">
    <source>
        <dbReference type="ARBA" id="ARBA00004370"/>
    </source>
</evidence>
<comment type="subcellular location">
    <subcellularLocation>
        <location evidence="1">Membrane</location>
    </subcellularLocation>
</comment>
<dbReference type="Gene3D" id="2.40.160.50">
    <property type="entry name" value="membrane protein fhac: a member of the omp85/tpsb transporter family"/>
    <property type="match status" value="1"/>
</dbReference>